<evidence type="ECO:0000259" key="1">
    <source>
        <dbReference type="Pfam" id="PF10785"/>
    </source>
</evidence>
<sequence length="174" mass="19439">MSYPKPLNTPYPLIDADPHVKRVISYMRPTDYAIWGGATFAAPAALNFWERIDPSKSAGYSLRNAGRLATVVGFVGGFLLAYQSSAQRFLGFKENEREQEMDMEEMTKRAKQGLPLYGESDLTPYMQGVAARNSTYSVFKIQAIPWFNFVNHPYHGVDVAKYYKAAGVPVPSAN</sequence>
<feature type="domain" description="NADH-ubiquinone oxidoreductase 21kDa subunit N-terminal" evidence="1">
    <location>
        <begin position="8"/>
        <end position="94"/>
    </location>
</feature>
<feature type="domain" description="NADH-ubiquinone oxidoreductase 21kDa subunit C-terminal fungi" evidence="2">
    <location>
        <begin position="104"/>
        <end position="165"/>
    </location>
</feature>
<dbReference type="PANTHER" id="PTHR34062">
    <property type="entry name" value="OXIDOREDUCTASE 21 KDA SUBUNIT, PUTATIVE (AFU_ORTHOLOGUE AFUA_4G04750)-RELATED"/>
    <property type="match status" value="1"/>
</dbReference>
<dbReference type="GeneID" id="25990630"/>
<comment type="caution">
    <text evidence="3">The sequence shown here is derived from an EMBL/GenBank/DDBJ whole genome shotgun (WGS) entry which is preliminary data.</text>
</comment>
<gene>
    <name evidence="3" type="ORF">A1Q1_07118</name>
</gene>
<dbReference type="OrthoDB" id="196140at2759"/>
<evidence type="ECO:0000259" key="2">
    <source>
        <dbReference type="Pfam" id="PF12853"/>
    </source>
</evidence>
<proteinExistence type="predicted"/>
<dbReference type="InterPro" id="IPR019721">
    <property type="entry name" value="NADH-UbQ_OxRdtase_su21_N"/>
</dbReference>
<dbReference type="HOGENOM" id="CLU_087364_0_0_1"/>
<dbReference type="AlphaFoldDB" id="J5TMZ0"/>
<dbReference type="RefSeq" id="XP_014182842.1">
    <property type="nucleotide sequence ID" value="XM_014327367.1"/>
</dbReference>
<evidence type="ECO:0000313" key="3">
    <source>
        <dbReference type="EMBL" id="EJT51706.1"/>
    </source>
</evidence>
<dbReference type="KEGG" id="tasa:A1Q1_07118"/>
<dbReference type="InterPro" id="IPR024549">
    <property type="entry name" value="NADH-UbQ_OxRdtase_su21_C_fun"/>
</dbReference>
<dbReference type="Pfam" id="PF10785">
    <property type="entry name" value="NADH-u_ox-rdase"/>
    <property type="match status" value="1"/>
</dbReference>
<organism evidence="3 4">
    <name type="scientific">Trichosporon asahii var. asahii (strain ATCC 90039 / CBS 2479 / JCM 2466 / KCTC 7840 / NBRC 103889/ NCYC 2677 / UAMH 7654)</name>
    <name type="common">Yeast</name>
    <dbReference type="NCBI Taxonomy" id="1186058"/>
    <lineage>
        <taxon>Eukaryota</taxon>
        <taxon>Fungi</taxon>
        <taxon>Dikarya</taxon>
        <taxon>Basidiomycota</taxon>
        <taxon>Agaricomycotina</taxon>
        <taxon>Tremellomycetes</taxon>
        <taxon>Trichosporonales</taxon>
        <taxon>Trichosporonaceae</taxon>
        <taxon>Trichosporon</taxon>
    </lineage>
</organism>
<evidence type="ECO:0008006" key="5">
    <source>
        <dbReference type="Google" id="ProtNLM"/>
    </source>
</evidence>
<dbReference type="PANTHER" id="PTHR34062:SF1">
    <property type="entry name" value="NADH-UBIQUINONE OXIDOREDUCTASE 21KDA SUBUNIT N-TERMINAL DOMAIN-CONTAINING PROTEIN"/>
    <property type="match status" value="1"/>
</dbReference>
<reference evidence="3 4" key="1">
    <citation type="journal article" date="2012" name="Eukaryot. Cell">
        <title>Draft genome sequence of CBS 2479, the standard type strain of Trichosporon asahii.</title>
        <authorList>
            <person name="Yang R.Y."/>
            <person name="Li H.T."/>
            <person name="Zhu H."/>
            <person name="Zhou G.P."/>
            <person name="Wang M."/>
            <person name="Wang L."/>
        </authorList>
    </citation>
    <scope>NUCLEOTIDE SEQUENCE [LARGE SCALE GENOMIC DNA]</scope>
    <source>
        <strain evidence="4">ATCC 90039 / CBS 2479 / JCM 2466 / KCTC 7840 / NCYC 2677 / UAMH 7654</strain>
    </source>
</reference>
<protein>
    <recommendedName>
        <fullName evidence="5">NADH-ubiquinone oxidoreductase 21 kDa subunit</fullName>
    </recommendedName>
</protein>
<evidence type="ECO:0000313" key="4">
    <source>
        <dbReference type="Proteomes" id="UP000002748"/>
    </source>
</evidence>
<accession>J5TMZ0</accession>
<dbReference type="VEuPathDB" id="FungiDB:A1Q1_07118"/>
<dbReference type="Proteomes" id="UP000002748">
    <property type="component" value="Unassembled WGS sequence"/>
</dbReference>
<dbReference type="Pfam" id="PF12853">
    <property type="entry name" value="NADH_u_ox_C"/>
    <property type="match status" value="1"/>
</dbReference>
<name>J5TMZ0_TRIAS</name>
<dbReference type="EMBL" id="ALBS01000048">
    <property type="protein sequence ID" value="EJT51706.1"/>
    <property type="molecule type" value="Genomic_DNA"/>
</dbReference>
<dbReference type="InterPro" id="IPR053229">
    <property type="entry name" value="NADH-Q_oxidrdct_subunit"/>
</dbReference>